<keyword evidence="3 5" id="KW-1133">Transmembrane helix</keyword>
<protein>
    <submittedName>
        <fullName evidence="7">MFS transporter</fullName>
    </submittedName>
</protein>
<reference evidence="8" key="1">
    <citation type="submission" date="2023-07" db="EMBL/GenBank/DDBJ databases">
        <title>30 novel species of actinomycetes from the DSMZ collection.</title>
        <authorList>
            <person name="Nouioui I."/>
        </authorList>
    </citation>
    <scope>NUCLEOTIDE SEQUENCE [LARGE SCALE GENOMIC DNA]</scope>
    <source>
        <strain evidence="8">DSM 44917</strain>
    </source>
</reference>
<feature type="transmembrane region" description="Helical" evidence="5">
    <location>
        <begin position="321"/>
        <end position="343"/>
    </location>
</feature>
<evidence type="ECO:0000256" key="5">
    <source>
        <dbReference type="SAM" id="Phobius"/>
    </source>
</evidence>
<feature type="transmembrane region" description="Helical" evidence="5">
    <location>
        <begin position="219"/>
        <end position="239"/>
    </location>
</feature>
<evidence type="ECO:0000313" key="8">
    <source>
        <dbReference type="Proteomes" id="UP001183388"/>
    </source>
</evidence>
<evidence type="ECO:0000313" key="7">
    <source>
        <dbReference type="EMBL" id="MDT0309791.1"/>
    </source>
</evidence>
<evidence type="ECO:0000256" key="2">
    <source>
        <dbReference type="ARBA" id="ARBA00022692"/>
    </source>
</evidence>
<gene>
    <name evidence="7" type="ORF">RM780_22950</name>
</gene>
<dbReference type="InterPro" id="IPR020846">
    <property type="entry name" value="MFS_dom"/>
</dbReference>
<feature type="transmembrane region" description="Helical" evidence="5">
    <location>
        <begin position="295"/>
        <end position="315"/>
    </location>
</feature>
<feature type="transmembrane region" description="Helical" evidence="5">
    <location>
        <begin position="140"/>
        <end position="164"/>
    </location>
</feature>
<dbReference type="PANTHER" id="PTHR23508:SF10">
    <property type="entry name" value="CARBOXYLIC ACID TRANSPORTER PROTEIN HOMOLOG"/>
    <property type="match status" value="1"/>
</dbReference>
<keyword evidence="2 5" id="KW-0812">Transmembrane</keyword>
<feature type="transmembrane region" description="Helical" evidence="5">
    <location>
        <begin position="12"/>
        <end position="31"/>
    </location>
</feature>
<dbReference type="InterPro" id="IPR036259">
    <property type="entry name" value="MFS_trans_sf"/>
</dbReference>
<feature type="transmembrane region" description="Helical" evidence="5">
    <location>
        <begin position="108"/>
        <end position="128"/>
    </location>
</feature>
<dbReference type="Proteomes" id="UP001183388">
    <property type="component" value="Unassembled WGS sequence"/>
</dbReference>
<dbReference type="EMBL" id="JAVREN010000046">
    <property type="protein sequence ID" value="MDT0309791.1"/>
    <property type="molecule type" value="Genomic_DNA"/>
</dbReference>
<feature type="transmembrane region" description="Helical" evidence="5">
    <location>
        <begin position="176"/>
        <end position="199"/>
    </location>
</feature>
<dbReference type="PROSITE" id="PS50850">
    <property type="entry name" value="MFS"/>
    <property type="match status" value="1"/>
</dbReference>
<feature type="transmembrane region" description="Helical" evidence="5">
    <location>
        <begin position="264"/>
        <end position="283"/>
    </location>
</feature>
<comment type="subcellular location">
    <subcellularLocation>
        <location evidence="1">Cell membrane</location>
        <topology evidence="1">Multi-pass membrane protein</topology>
    </subcellularLocation>
</comment>
<dbReference type="PANTHER" id="PTHR23508">
    <property type="entry name" value="CARBOXYLIC ACID TRANSPORTER PROTEIN HOMOLOG"/>
    <property type="match status" value="1"/>
</dbReference>
<dbReference type="Pfam" id="PF07690">
    <property type="entry name" value="MFS_1"/>
    <property type="match status" value="1"/>
</dbReference>
<feature type="transmembrane region" description="Helical" evidence="5">
    <location>
        <begin position="350"/>
        <end position="373"/>
    </location>
</feature>
<evidence type="ECO:0000259" key="6">
    <source>
        <dbReference type="PROSITE" id="PS50850"/>
    </source>
</evidence>
<comment type="caution">
    <text evidence="7">The sequence shown here is derived from an EMBL/GenBank/DDBJ whole genome shotgun (WGS) entry which is preliminary data.</text>
</comment>
<proteinExistence type="predicted"/>
<dbReference type="InterPro" id="IPR011701">
    <property type="entry name" value="MFS"/>
</dbReference>
<evidence type="ECO:0000256" key="3">
    <source>
        <dbReference type="ARBA" id="ARBA00022989"/>
    </source>
</evidence>
<feature type="transmembrane region" description="Helical" evidence="5">
    <location>
        <begin position="81"/>
        <end position="102"/>
    </location>
</feature>
<feature type="domain" description="Major facilitator superfamily (MFS) profile" evidence="6">
    <location>
        <begin position="12"/>
        <end position="408"/>
    </location>
</feature>
<dbReference type="SUPFAM" id="SSF103473">
    <property type="entry name" value="MFS general substrate transporter"/>
    <property type="match status" value="1"/>
</dbReference>
<name>A0ABU2LE71_9ACTN</name>
<sequence>MSSSAPRRELNPWYIAVVAGMASYLDAAVIVSTGTSLVLYEDPLGLTGDEIGVLSFALTLGLAIGSVTGGRLGDRFGRKPVFGVTMLGIAVAMALNVCATGFPMLLAGAILGGLSSGADLPVSIATIAEAANDENRGKMVSFSQVLWTVGIVIPLVLAVAFGGLDRLGGQISFGHIGVIALLVLACRVGLPESPVWLAARAERQREGGAARTERVPIRALLKGTYAVPFVCLLLFYPLVNLAGNTSGQFGTYLWVNVADSTVEFSSLIGLIGLTLALLFAVLFMRVVDTRYRMPVFYAGAACYVLSHLTPTVFGVSAATLAVWQLLLAIANSIAFEAVFKVWAQESFPTLLRATAQGTIIAVARLLAAVLALVTPRLAAAGPQGLFAMLTALVVIGMAAAIIGFRNHTNNEFPTHANPTEPARAH</sequence>
<organism evidence="7 8">
    <name type="scientific">Streptomyces boetiae</name>
    <dbReference type="NCBI Taxonomy" id="3075541"/>
    <lineage>
        <taxon>Bacteria</taxon>
        <taxon>Bacillati</taxon>
        <taxon>Actinomycetota</taxon>
        <taxon>Actinomycetes</taxon>
        <taxon>Kitasatosporales</taxon>
        <taxon>Streptomycetaceae</taxon>
        <taxon>Streptomyces</taxon>
    </lineage>
</organism>
<dbReference type="Gene3D" id="1.20.1250.20">
    <property type="entry name" value="MFS general substrate transporter like domains"/>
    <property type="match status" value="1"/>
</dbReference>
<feature type="transmembrane region" description="Helical" evidence="5">
    <location>
        <begin position="385"/>
        <end position="404"/>
    </location>
</feature>
<accession>A0ABU2LE71</accession>
<dbReference type="RefSeq" id="WP_311632752.1">
    <property type="nucleotide sequence ID" value="NZ_JAVREN010000046.1"/>
</dbReference>
<feature type="transmembrane region" description="Helical" evidence="5">
    <location>
        <begin position="51"/>
        <end position="69"/>
    </location>
</feature>
<evidence type="ECO:0000256" key="4">
    <source>
        <dbReference type="ARBA" id="ARBA00023136"/>
    </source>
</evidence>
<evidence type="ECO:0000256" key="1">
    <source>
        <dbReference type="ARBA" id="ARBA00004651"/>
    </source>
</evidence>
<keyword evidence="4 5" id="KW-0472">Membrane</keyword>
<keyword evidence="8" id="KW-1185">Reference proteome</keyword>